<proteinExistence type="predicted"/>
<feature type="domain" description="Ig-like" evidence="15">
    <location>
        <begin position="3"/>
        <end position="115"/>
    </location>
</feature>
<keyword evidence="10" id="KW-0393">Immunoglobulin domain</keyword>
<comment type="subcellular location">
    <subcellularLocation>
        <location evidence="1">Membrane</location>
        <topology evidence="1">Single-pass type I membrane protein</topology>
    </subcellularLocation>
</comment>
<keyword evidence="17" id="KW-1185">Reference proteome</keyword>
<evidence type="ECO:0000256" key="7">
    <source>
        <dbReference type="ARBA" id="ARBA00023136"/>
    </source>
</evidence>
<protein>
    <recommendedName>
        <fullName evidence="12">T-cell surface glycoprotein CD8 beta chain</fullName>
    </recommendedName>
</protein>
<dbReference type="GeneTree" id="ENSGT00510000048998"/>
<dbReference type="AlphaFoldDB" id="A0A8C6R8V1"/>
<name>A0A8C6R8V1_NANGA</name>
<dbReference type="OMA" id="RLWLRIH"/>
<dbReference type="InterPro" id="IPR003599">
    <property type="entry name" value="Ig_sub"/>
</dbReference>
<dbReference type="GO" id="GO:0042288">
    <property type="term" value="F:MHC class I protein binding"/>
    <property type="evidence" value="ECO:0007669"/>
    <property type="project" value="InterPro"/>
</dbReference>
<dbReference type="SMART" id="SM00409">
    <property type="entry name" value="IG"/>
    <property type="match status" value="1"/>
</dbReference>
<evidence type="ECO:0000256" key="12">
    <source>
        <dbReference type="ARBA" id="ARBA00072266"/>
    </source>
</evidence>
<evidence type="ECO:0000256" key="10">
    <source>
        <dbReference type="ARBA" id="ARBA00023319"/>
    </source>
</evidence>
<dbReference type="Ensembl" id="ENSNGAT00000020302.1">
    <property type="protein sequence ID" value="ENSNGAP00000014706.1"/>
    <property type="gene ID" value="ENSNGAG00000015944.1"/>
</dbReference>
<keyword evidence="9" id="KW-0325">Glycoprotein</keyword>
<evidence type="ECO:0000256" key="6">
    <source>
        <dbReference type="ARBA" id="ARBA00023130"/>
    </source>
</evidence>
<dbReference type="InterPro" id="IPR007110">
    <property type="entry name" value="Ig-like_dom"/>
</dbReference>
<reference evidence="16" key="2">
    <citation type="submission" date="2025-09" db="UniProtKB">
        <authorList>
            <consortium name="Ensembl"/>
        </authorList>
    </citation>
    <scope>IDENTIFICATION</scope>
</reference>
<dbReference type="InterPro" id="IPR013783">
    <property type="entry name" value="Ig-like_fold"/>
</dbReference>
<dbReference type="GO" id="GO:0050776">
    <property type="term" value="P:regulation of immune response"/>
    <property type="evidence" value="ECO:0007669"/>
    <property type="project" value="InterPro"/>
</dbReference>
<dbReference type="InterPro" id="IPR042414">
    <property type="entry name" value="CD8B"/>
</dbReference>
<dbReference type="InterPro" id="IPR013106">
    <property type="entry name" value="Ig_V-set"/>
</dbReference>
<comment type="subunit">
    <text evidence="11">Forms disulfide-linked heterodimers with CD8A at the cell surface. Interacts with CD3D; this interaction couples TCR-CD3 with CD8. Interacts with LCK.</text>
</comment>
<keyword evidence="2 13" id="KW-0812">Transmembrane</keyword>
<organism evidence="16 17">
    <name type="scientific">Nannospalax galili</name>
    <name type="common">Northern Israeli blind subterranean mole rat</name>
    <name type="synonym">Spalax galili</name>
    <dbReference type="NCBI Taxonomy" id="1026970"/>
    <lineage>
        <taxon>Eukaryota</taxon>
        <taxon>Metazoa</taxon>
        <taxon>Chordata</taxon>
        <taxon>Craniata</taxon>
        <taxon>Vertebrata</taxon>
        <taxon>Euteleostomi</taxon>
        <taxon>Mammalia</taxon>
        <taxon>Eutheria</taxon>
        <taxon>Euarchontoglires</taxon>
        <taxon>Glires</taxon>
        <taxon>Rodentia</taxon>
        <taxon>Myomorpha</taxon>
        <taxon>Muroidea</taxon>
        <taxon>Spalacidae</taxon>
        <taxon>Spalacinae</taxon>
        <taxon>Nannospalax</taxon>
    </lineage>
</organism>
<dbReference type="Gene3D" id="2.60.40.10">
    <property type="entry name" value="Immunoglobulins"/>
    <property type="match status" value="1"/>
</dbReference>
<dbReference type="SMART" id="SM00406">
    <property type="entry name" value="IGv"/>
    <property type="match status" value="1"/>
</dbReference>
<dbReference type="GO" id="GO:0015026">
    <property type="term" value="F:coreceptor activity"/>
    <property type="evidence" value="ECO:0007669"/>
    <property type="project" value="InterPro"/>
</dbReference>
<keyword evidence="4" id="KW-0391">Immunity</keyword>
<dbReference type="PANTHER" id="PTHR11292">
    <property type="entry name" value="T-CELL SURFACE GLYCOPROTEIN CD8 BETA CHAIN"/>
    <property type="match status" value="1"/>
</dbReference>
<evidence type="ECO:0000256" key="1">
    <source>
        <dbReference type="ARBA" id="ARBA00004479"/>
    </source>
</evidence>
<evidence type="ECO:0000256" key="5">
    <source>
        <dbReference type="ARBA" id="ARBA00022989"/>
    </source>
</evidence>
<feature type="signal peptide" evidence="14">
    <location>
        <begin position="1"/>
        <end position="18"/>
    </location>
</feature>
<dbReference type="GO" id="GO:0002250">
    <property type="term" value="P:adaptive immune response"/>
    <property type="evidence" value="ECO:0007669"/>
    <property type="project" value="UniProtKB-KW"/>
</dbReference>
<feature type="transmembrane region" description="Helical" evidence="13">
    <location>
        <begin position="165"/>
        <end position="191"/>
    </location>
</feature>
<dbReference type="Pfam" id="PF07686">
    <property type="entry name" value="V-set"/>
    <property type="match status" value="1"/>
</dbReference>
<dbReference type="PROSITE" id="PS50835">
    <property type="entry name" value="IG_LIKE"/>
    <property type="match status" value="1"/>
</dbReference>
<keyword evidence="6" id="KW-1064">Adaptive immunity</keyword>
<dbReference type="InterPro" id="IPR036179">
    <property type="entry name" value="Ig-like_dom_sf"/>
</dbReference>
<evidence type="ECO:0000256" key="2">
    <source>
        <dbReference type="ARBA" id="ARBA00022692"/>
    </source>
</evidence>
<keyword evidence="3 14" id="KW-0732">Signal</keyword>
<dbReference type="PANTHER" id="PTHR11292:SF7">
    <property type="entry name" value="T-CELL SURFACE GLYCOPROTEIN CD8 BETA CHAIN-RELATED"/>
    <property type="match status" value="1"/>
</dbReference>
<keyword evidence="5 13" id="KW-1133">Transmembrane helix</keyword>
<evidence type="ECO:0000256" key="8">
    <source>
        <dbReference type="ARBA" id="ARBA00023157"/>
    </source>
</evidence>
<gene>
    <name evidence="16" type="primary">Cd8b</name>
</gene>
<dbReference type="FunFam" id="2.60.40.10:FF:000645">
    <property type="entry name" value="T-cell surface glycoprotein CD8 beta chain"/>
    <property type="match status" value="1"/>
</dbReference>
<accession>A0A8C6R8V1</accession>
<evidence type="ECO:0000313" key="17">
    <source>
        <dbReference type="Proteomes" id="UP000694381"/>
    </source>
</evidence>
<dbReference type="GO" id="GO:0009897">
    <property type="term" value="C:external side of plasma membrane"/>
    <property type="evidence" value="ECO:0007669"/>
    <property type="project" value="Ensembl"/>
</dbReference>
<dbReference type="Proteomes" id="UP000694381">
    <property type="component" value="Unassembled WGS sequence"/>
</dbReference>
<reference evidence="16" key="1">
    <citation type="submission" date="2025-08" db="UniProtKB">
        <authorList>
            <consortium name="Ensembl"/>
        </authorList>
    </citation>
    <scope>IDENTIFICATION</scope>
</reference>
<dbReference type="SUPFAM" id="SSF48726">
    <property type="entry name" value="Immunoglobulin"/>
    <property type="match status" value="1"/>
</dbReference>
<evidence type="ECO:0000313" key="16">
    <source>
        <dbReference type="Ensembl" id="ENSNGAP00000014706.1"/>
    </source>
</evidence>
<evidence type="ECO:0000259" key="15">
    <source>
        <dbReference type="PROSITE" id="PS50835"/>
    </source>
</evidence>
<sequence length="202" mass="22393">MQPGLWLVLAWQVAALSALHQPPKSMMVLTNQMVKLSCEMKIYTKSTPIYWLRQLQGPTKDSHFEFLVSWNPTKGIVYGEGMTAEKLTVSSDTAQPILNLTSVKPEDSGIYFCMIVGSPELIFGKGIKLIVADVLPTTAQPTKKTILKKKPCRVSNPMAQKTCGLVTLSLLVAGILVLLVSLSVTIHLHCLQRKARIRFMKQ</sequence>
<dbReference type="GO" id="GO:0043235">
    <property type="term" value="C:receptor complex"/>
    <property type="evidence" value="ECO:0007669"/>
    <property type="project" value="Ensembl"/>
</dbReference>
<evidence type="ECO:0000256" key="9">
    <source>
        <dbReference type="ARBA" id="ARBA00023180"/>
    </source>
</evidence>
<keyword evidence="7 13" id="KW-0472">Membrane</keyword>
<feature type="chain" id="PRO_5034631104" description="T-cell surface glycoprotein CD8 beta chain" evidence="14">
    <location>
        <begin position="19"/>
        <end position="202"/>
    </location>
</feature>
<evidence type="ECO:0000256" key="13">
    <source>
        <dbReference type="SAM" id="Phobius"/>
    </source>
</evidence>
<evidence type="ECO:0000256" key="4">
    <source>
        <dbReference type="ARBA" id="ARBA00022859"/>
    </source>
</evidence>
<evidence type="ECO:0000256" key="11">
    <source>
        <dbReference type="ARBA" id="ARBA00061995"/>
    </source>
</evidence>
<evidence type="ECO:0000256" key="14">
    <source>
        <dbReference type="SAM" id="SignalP"/>
    </source>
</evidence>
<evidence type="ECO:0000256" key="3">
    <source>
        <dbReference type="ARBA" id="ARBA00022729"/>
    </source>
</evidence>
<dbReference type="CDD" id="cd07700">
    <property type="entry name" value="IgV_CD8_beta"/>
    <property type="match status" value="1"/>
</dbReference>
<keyword evidence="8" id="KW-1015">Disulfide bond</keyword>